<dbReference type="EMBL" id="CAJPDT010000040">
    <property type="protein sequence ID" value="CAF9925709.1"/>
    <property type="molecule type" value="Genomic_DNA"/>
</dbReference>
<dbReference type="Proteomes" id="UP000664534">
    <property type="component" value="Unassembled WGS sequence"/>
</dbReference>
<evidence type="ECO:0000313" key="2">
    <source>
        <dbReference type="Proteomes" id="UP000664534"/>
    </source>
</evidence>
<dbReference type="OrthoDB" id="10519393at2759"/>
<protein>
    <submittedName>
        <fullName evidence="1">Uncharacterized protein</fullName>
    </submittedName>
</protein>
<comment type="caution">
    <text evidence="1">The sequence shown here is derived from an EMBL/GenBank/DDBJ whole genome shotgun (WGS) entry which is preliminary data.</text>
</comment>
<reference evidence="1" key="1">
    <citation type="submission" date="2021-03" db="EMBL/GenBank/DDBJ databases">
        <authorList>
            <person name="Tagirdzhanova G."/>
        </authorList>
    </citation>
    <scope>NUCLEOTIDE SEQUENCE</scope>
</reference>
<sequence length="143" mass="16523">MCRYRVVTFRCGHQRKTPLPPCDLQPECTDDQAELLERTRDLSDVRAAIRLHHADRNSPTYPPCLARIRNHYASFFGPRSTNGDDVVASLEDVERYLDGEIKATAQNVTERVESEYLCADRCWEGLVILGREEQERGSRDDRR</sequence>
<organism evidence="1 2">
    <name type="scientific">Imshaugia aleurites</name>
    <dbReference type="NCBI Taxonomy" id="172621"/>
    <lineage>
        <taxon>Eukaryota</taxon>
        <taxon>Fungi</taxon>
        <taxon>Dikarya</taxon>
        <taxon>Ascomycota</taxon>
        <taxon>Pezizomycotina</taxon>
        <taxon>Lecanoromycetes</taxon>
        <taxon>OSLEUM clade</taxon>
        <taxon>Lecanoromycetidae</taxon>
        <taxon>Lecanorales</taxon>
        <taxon>Lecanorineae</taxon>
        <taxon>Parmeliaceae</taxon>
        <taxon>Imshaugia</taxon>
    </lineage>
</organism>
<dbReference type="AlphaFoldDB" id="A0A8H3FLS2"/>
<evidence type="ECO:0000313" key="1">
    <source>
        <dbReference type="EMBL" id="CAF9925709.1"/>
    </source>
</evidence>
<gene>
    <name evidence="1" type="ORF">IMSHALPRED_006761</name>
</gene>
<name>A0A8H3FLS2_9LECA</name>
<accession>A0A8H3FLS2</accession>
<proteinExistence type="predicted"/>
<keyword evidence="2" id="KW-1185">Reference proteome</keyword>